<keyword evidence="3" id="KW-1185">Reference proteome</keyword>
<dbReference type="SUPFAM" id="SSF51735">
    <property type="entry name" value="NAD(P)-binding Rossmann-fold domains"/>
    <property type="match status" value="1"/>
</dbReference>
<gene>
    <name evidence="2" type="ORF">JY651_42410</name>
</gene>
<reference evidence="2 3" key="1">
    <citation type="submission" date="2021-02" db="EMBL/GenBank/DDBJ databases">
        <title>De Novo genome assembly of isolated myxobacteria.</title>
        <authorList>
            <person name="Stevens D.C."/>
        </authorList>
    </citation>
    <scope>NUCLEOTIDE SEQUENCE [LARGE SCALE GENOMIC DNA]</scope>
    <source>
        <strain evidence="3">SCPEA02</strain>
    </source>
</reference>
<dbReference type="PANTHER" id="PTHR15020:SF11">
    <property type="entry name" value="OS06G0360300 PROTEIN"/>
    <property type="match status" value="1"/>
</dbReference>
<dbReference type="Pfam" id="PF13460">
    <property type="entry name" value="NAD_binding_10"/>
    <property type="match status" value="1"/>
</dbReference>
<proteinExistence type="predicted"/>
<sequence length="223" mass="24288">METPSRHLFVAGATGATGRTLMRQALARNVPVIAHVRPKSADSDVVKDWPRKAVVELSDGKTLIEMMAGYTTVLQLIGTMRKRFDTGDTYETSDIGTTRQLVEAAKRAGVDHFVLLSSTGAGRPVGAYLKAKAEAERLVRESGIPWTILRPPAFEGEYHHPPAVLRALSKLPLLSSLRIIHLEQLAAVLLRVSERRAPLNAVLEGRSLWAEVDATGVKPPVTT</sequence>
<dbReference type="RefSeq" id="WP_206723318.1">
    <property type="nucleotide sequence ID" value="NZ_CP071090.1"/>
</dbReference>
<evidence type="ECO:0000259" key="1">
    <source>
        <dbReference type="Pfam" id="PF13460"/>
    </source>
</evidence>
<dbReference type="PANTHER" id="PTHR15020">
    <property type="entry name" value="FLAVIN REDUCTASE-RELATED"/>
    <property type="match status" value="1"/>
</dbReference>
<dbReference type="Gene3D" id="3.40.50.720">
    <property type="entry name" value="NAD(P)-binding Rossmann-like Domain"/>
    <property type="match status" value="1"/>
</dbReference>
<evidence type="ECO:0000313" key="2">
    <source>
        <dbReference type="EMBL" id="QSQ21741.1"/>
    </source>
</evidence>
<accession>A0ABX7NTK2</accession>
<dbReference type="InterPro" id="IPR016040">
    <property type="entry name" value="NAD(P)-bd_dom"/>
</dbReference>
<feature type="domain" description="NAD(P)-binding" evidence="1">
    <location>
        <begin position="12"/>
        <end position="190"/>
    </location>
</feature>
<organism evidence="2 3">
    <name type="scientific">Pyxidicoccus parkwayensis</name>
    <dbReference type="NCBI Taxonomy" id="2813578"/>
    <lineage>
        <taxon>Bacteria</taxon>
        <taxon>Pseudomonadati</taxon>
        <taxon>Myxococcota</taxon>
        <taxon>Myxococcia</taxon>
        <taxon>Myxococcales</taxon>
        <taxon>Cystobacterineae</taxon>
        <taxon>Myxococcaceae</taxon>
        <taxon>Pyxidicoccus</taxon>
    </lineage>
</organism>
<dbReference type="EMBL" id="CP071090">
    <property type="protein sequence ID" value="QSQ21741.1"/>
    <property type="molecule type" value="Genomic_DNA"/>
</dbReference>
<dbReference type="Proteomes" id="UP000662747">
    <property type="component" value="Chromosome"/>
</dbReference>
<evidence type="ECO:0000313" key="3">
    <source>
        <dbReference type="Proteomes" id="UP000662747"/>
    </source>
</evidence>
<protein>
    <submittedName>
        <fullName evidence="2">NAD(P)H-binding protein</fullName>
    </submittedName>
</protein>
<name>A0ABX7NTK2_9BACT</name>
<dbReference type="InterPro" id="IPR036291">
    <property type="entry name" value="NAD(P)-bd_dom_sf"/>
</dbReference>